<evidence type="ECO:0000313" key="3">
    <source>
        <dbReference type="Proteomes" id="UP001153269"/>
    </source>
</evidence>
<keyword evidence="3" id="KW-1185">Reference proteome</keyword>
<dbReference type="AlphaFoldDB" id="A0A9N7YY41"/>
<organism evidence="2 3">
    <name type="scientific">Pleuronectes platessa</name>
    <name type="common">European plaice</name>
    <dbReference type="NCBI Taxonomy" id="8262"/>
    <lineage>
        <taxon>Eukaryota</taxon>
        <taxon>Metazoa</taxon>
        <taxon>Chordata</taxon>
        <taxon>Craniata</taxon>
        <taxon>Vertebrata</taxon>
        <taxon>Euteleostomi</taxon>
        <taxon>Actinopterygii</taxon>
        <taxon>Neopterygii</taxon>
        <taxon>Teleostei</taxon>
        <taxon>Neoteleostei</taxon>
        <taxon>Acanthomorphata</taxon>
        <taxon>Carangaria</taxon>
        <taxon>Pleuronectiformes</taxon>
        <taxon>Pleuronectoidei</taxon>
        <taxon>Pleuronectidae</taxon>
        <taxon>Pleuronectes</taxon>
    </lineage>
</organism>
<comment type="caution">
    <text evidence="2">The sequence shown here is derived from an EMBL/GenBank/DDBJ whole genome shotgun (WGS) entry which is preliminary data.</text>
</comment>
<dbReference type="EMBL" id="CADEAL010003323">
    <property type="protein sequence ID" value="CAB1444178.1"/>
    <property type="molecule type" value="Genomic_DNA"/>
</dbReference>
<accession>A0A9N7YY41</accession>
<name>A0A9N7YY41_PLEPL</name>
<reference evidence="2" key="1">
    <citation type="submission" date="2020-03" db="EMBL/GenBank/DDBJ databases">
        <authorList>
            <person name="Weist P."/>
        </authorList>
    </citation>
    <scope>NUCLEOTIDE SEQUENCE</scope>
</reference>
<evidence type="ECO:0000256" key="1">
    <source>
        <dbReference type="SAM" id="MobiDB-lite"/>
    </source>
</evidence>
<feature type="region of interest" description="Disordered" evidence="1">
    <location>
        <begin position="86"/>
        <end position="119"/>
    </location>
</feature>
<evidence type="ECO:0000313" key="2">
    <source>
        <dbReference type="EMBL" id="CAB1444178.1"/>
    </source>
</evidence>
<proteinExistence type="predicted"/>
<gene>
    <name evidence="2" type="ORF">PLEPLA_LOCUS31894</name>
</gene>
<protein>
    <submittedName>
        <fullName evidence="2">Uncharacterized protein</fullName>
    </submittedName>
</protein>
<sequence>MHRYHHQKCPDTVYVTAAKSSRFGRLHPGIRNICQRRQSLKWDTASACVLPSLICMLSIPPPSIALWHFWVSLPSRQQAAVQTWRKAEYKEDRREHREKTKTDAKLERWKTEGDREGDG</sequence>
<dbReference type="Proteomes" id="UP001153269">
    <property type="component" value="Unassembled WGS sequence"/>
</dbReference>